<proteinExistence type="predicted"/>
<comment type="caution">
    <text evidence="1">The sequence shown here is derived from an EMBL/GenBank/DDBJ whole genome shotgun (WGS) entry which is preliminary data.</text>
</comment>
<evidence type="ECO:0000313" key="2">
    <source>
        <dbReference type="Proteomes" id="UP001148737"/>
    </source>
</evidence>
<accession>A0ACC1QMH6</accession>
<organism evidence="1 2">
    <name type="scientific">Lecanicillium saksenae</name>
    <dbReference type="NCBI Taxonomy" id="468837"/>
    <lineage>
        <taxon>Eukaryota</taxon>
        <taxon>Fungi</taxon>
        <taxon>Dikarya</taxon>
        <taxon>Ascomycota</taxon>
        <taxon>Pezizomycotina</taxon>
        <taxon>Sordariomycetes</taxon>
        <taxon>Hypocreomycetidae</taxon>
        <taxon>Hypocreales</taxon>
        <taxon>Cordycipitaceae</taxon>
        <taxon>Lecanicillium</taxon>
    </lineage>
</organism>
<gene>
    <name evidence="1" type="ORF">NLG97_g7214</name>
</gene>
<evidence type="ECO:0000313" key="1">
    <source>
        <dbReference type="EMBL" id="KAJ3483826.1"/>
    </source>
</evidence>
<reference evidence="1" key="1">
    <citation type="submission" date="2022-07" db="EMBL/GenBank/DDBJ databases">
        <title>Genome Sequence of Lecanicillium saksenae.</title>
        <authorList>
            <person name="Buettner E."/>
        </authorList>
    </citation>
    <scope>NUCLEOTIDE SEQUENCE</scope>
    <source>
        <strain evidence="1">VT-O1</strain>
    </source>
</reference>
<protein>
    <submittedName>
        <fullName evidence="1">Uncharacterized protein</fullName>
    </submittedName>
</protein>
<name>A0ACC1QMH6_9HYPO</name>
<dbReference type="EMBL" id="JANAKD010001072">
    <property type="protein sequence ID" value="KAJ3483826.1"/>
    <property type="molecule type" value="Genomic_DNA"/>
</dbReference>
<keyword evidence="2" id="KW-1185">Reference proteome</keyword>
<sequence>MNNSNLIARLYPWPPDDKNTAAVIKNSRFAVLPLSSSAFIDPFGRLDGCGVGAGANEIHAPYLKISFDRPPRTSHGLIFGTDIGSDVLLSGDNDLSAYHFSICFDEQQRLVIRDLNSGRGTRVKFGNLGGGFRRRFQWLVGCGDKIGKSPVVITVNSLSFCLVPQWHDVTDVEYLRKAQYFSQGLGNDPELFNSVNLILHSELEQPPGANPFLRQPMYLEKPLARGFFGLVSYRCNVNSGEEVVVKRPLSGLGKADVWKSEAHHMRALEHENILRLLHAEFSPNIELILEYCPHGSILNIANEVRVDEILSILQQSLAGLQHAHFQGIAHRDLKHDNILIARRRPLHIKLADFGLAKGSGALQTYCGTPNFMAPELLIMPQVLKLANPIPGKVISYTESVDIWALGIVIHELLFGRNFRKETIDLCTQVVETLQTYLQLYPGTIAEFLAKHMLKVKVDERSPAIVCYRAAMALPPPTDEIQRHMLAAPPPIPVPFGGNDMTSISGCSRAFSETSTATDDAKFASELSALYHLLNSSEYESTKRSADESGSDEIDPRPGKRQLFSNERQASVPRLSGARRKYAGLRLPILKE</sequence>
<dbReference type="Proteomes" id="UP001148737">
    <property type="component" value="Unassembled WGS sequence"/>
</dbReference>